<comment type="caution">
    <text evidence="1">The sequence shown here is derived from an EMBL/GenBank/DDBJ whole genome shotgun (WGS) entry which is preliminary data.</text>
</comment>
<dbReference type="Proteomes" id="UP001234297">
    <property type="component" value="Chromosome 3"/>
</dbReference>
<evidence type="ECO:0000313" key="2">
    <source>
        <dbReference type="Proteomes" id="UP001234297"/>
    </source>
</evidence>
<reference evidence="1 2" key="1">
    <citation type="journal article" date="2022" name="Hortic Res">
        <title>A haplotype resolved chromosomal level avocado genome allows analysis of novel avocado genes.</title>
        <authorList>
            <person name="Nath O."/>
            <person name="Fletcher S.J."/>
            <person name="Hayward A."/>
            <person name="Shaw L.M."/>
            <person name="Masouleh A.K."/>
            <person name="Furtado A."/>
            <person name="Henry R.J."/>
            <person name="Mitter N."/>
        </authorList>
    </citation>
    <scope>NUCLEOTIDE SEQUENCE [LARGE SCALE GENOMIC DNA]</scope>
    <source>
        <strain evidence="2">cv. Hass</strain>
    </source>
</reference>
<proteinExistence type="predicted"/>
<sequence length="517" mass="57938">MKGAEAVQKLYSNSMALLLSLLFFASALIFLLKLNGQRAKKTDVPPSPPKLPLIGTLHQLGTLPHRSLRSLAGKYGPLMLLYLGRIPTLIVSSAEMAEQIMKTHDLIFASRPSTTAANELLYGCTDLGFASYGEYWRQVRKMCVLELLSIKRVNSFRSIMEEEVSLMIERISQPSSTGAAVNLTEIFLSLTSGTIARAALGKKYEGEGEGEEGRNKFADLVKELMVLLGAFSVGDYFPSLAWVDVVTGLHGKLKRNSRELDRFLDQVIENHLMRPSDDCDVGEQRDLVDVMLQVQKDSNRDIHLTRDNIKAIILDLFTGGTDTTALTLEWVMAELAKHPNVMKKAQGEVRRVVDLKANISEEHLCQLNYMKSIIKETLRLHPPTPLLAPRESTTSVKIQNLHIPSKTRVFINAYAIGRDPTSWENPEEFLPERFANNSVDFKGQDFQFIPFGVGRRGCPGLSFAITSLEVALANLLYWFDWELPQGVKEEDLDMSEALGLTVHRKLPLYLVPKHHFS</sequence>
<accession>A0ACC2LPL7</accession>
<evidence type="ECO:0000313" key="1">
    <source>
        <dbReference type="EMBL" id="KAJ8635374.1"/>
    </source>
</evidence>
<organism evidence="1 2">
    <name type="scientific">Persea americana</name>
    <name type="common">Avocado</name>
    <dbReference type="NCBI Taxonomy" id="3435"/>
    <lineage>
        <taxon>Eukaryota</taxon>
        <taxon>Viridiplantae</taxon>
        <taxon>Streptophyta</taxon>
        <taxon>Embryophyta</taxon>
        <taxon>Tracheophyta</taxon>
        <taxon>Spermatophyta</taxon>
        <taxon>Magnoliopsida</taxon>
        <taxon>Magnoliidae</taxon>
        <taxon>Laurales</taxon>
        <taxon>Lauraceae</taxon>
        <taxon>Persea</taxon>
    </lineage>
</organism>
<gene>
    <name evidence="1" type="ORF">MRB53_009641</name>
</gene>
<keyword evidence="2" id="KW-1185">Reference proteome</keyword>
<dbReference type="EMBL" id="CM056811">
    <property type="protein sequence ID" value="KAJ8635374.1"/>
    <property type="molecule type" value="Genomic_DNA"/>
</dbReference>
<name>A0ACC2LPL7_PERAE</name>
<protein>
    <submittedName>
        <fullName evidence="1">Uncharacterized protein</fullName>
    </submittedName>
</protein>